<dbReference type="SUPFAM" id="SSF103481">
    <property type="entry name" value="Multidrug resistance efflux transporter EmrE"/>
    <property type="match status" value="2"/>
</dbReference>
<feature type="transmembrane region" description="Helical" evidence="6">
    <location>
        <begin position="155"/>
        <end position="175"/>
    </location>
</feature>
<name>A0ABT1SSU3_9FIRM</name>
<evidence type="ECO:0000256" key="4">
    <source>
        <dbReference type="ARBA" id="ARBA00022989"/>
    </source>
</evidence>
<keyword evidence="4 6" id="KW-1133">Transmembrane helix</keyword>
<evidence type="ECO:0000256" key="1">
    <source>
        <dbReference type="ARBA" id="ARBA00004141"/>
    </source>
</evidence>
<feature type="transmembrane region" description="Helical" evidence="6">
    <location>
        <begin position="9"/>
        <end position="26"/>
    </location>
</feature>
<reference evidence="8 9" key="1">
    <citation type="submission" date="2022-06" db="EMBL/GenBank/DDBJ databases">
        <title>Isolation of gut microbiota from human fecal samples.</title>
        <authorList>
            <person name="Pamer E.G."/>
            <person name="Barat B."/>
            <person name="Waligurski E."/>
            <person name="Medina S."/>
            <person name="Paddock L."/>
            <person name="Mostad J."/>
        </authorList>
    </citation>
    <scope>NUCLEOTIDE SEQUENCE [LARGE SCALE GENOMIC DNA]</scope>
    <source>
        <strain evidence="8 9">DFI.1.1</strain>
    </source>
</reference>
<dbReference type="PANTHER" id="PTHR32322">
    <property type="entry name" value="INNER MEMBRANE TRANSPORTER"/>
    <property type="match status" value="1"/>
</dbReference>
<evidence type="ECO:0000313" key="9">
    <source>
        <dbReference type="Proteomes" id="UP001206692"/>
    </source>
</evidence>
<evidence type="ECO:0000256" key="3">
    <source>
        <dbReference type="ARBA" id="ARBA00022692"/>
    </source>
</evidence>
<evidence type="ECO:0000256" key="5">
    <source>
        <dbReference type="ARBA" id="ARBA00023136"/>
    </source>
</evidence>
<dbReference type="Gene3D" id="1.10.3730.20">
    <property type="match status" value="1"/>
</dbReference>
<feature type="transmembrane region" description="Helical" evidence="6">
    <location>
        <begin position="245"/>
        <end position="263"/>
    </location>
</feature>
<protein>
    <submittedName>
        <fullName evidence="8">DMT family transporter</fullName>
    </submittedName>
</protein>
<keyword evidence="3 6" id="KW-0812">Transmembrane</keyword>
<evidence type="ECO:0000256" key="2">
    <source>
        <dbReference type="ARBA" id="ARBA00007362"/>
    </source>
</evidence>
<feature type="transmembrane region" description="Helical" evidence="6">
    <location>
        <begin position="129"/>
        <end position="149"/>
    </location>
</feature>
<dbReference type="Pfam" id="PF00892">
    <property type="entry name" value="EamA"/>
    <property type="match status" value="2"/>
</dbReference>
<evidence type="ECO:0000313" key="8">
    <source>
        <dbReference type="EMBL" id="MCQ5342874.1"/>
    </source>
</evidence>
<comment type="caution">
    <text evidence="8">The sequence shown here is derived from an EMBL/GenBank/DDBJ whole genome shotgun (WGS) entry which is preliminary data.</text>
</comment>
<proteinExistence type="inferred from homology"/>
<sequence>MKVNGNGEIMLAGILWGTIGIFIWFMKRDGATAEWISFLRVFFSWLILLVFVGWRSGWTSMKVSPKIMVYCALLGLICHGIYNIFYSLAVTSIGVSLSAVLLNVATVFTAVFSALFFREKITPMKGMALVINILGCILAVTGGTLGLSALSIWGLFYGIMAGLCYALTAIIGKLAGYGTDAFVMSLWSYFWAALCLLVWILWQQGAMTVSPAVLGLGFFYALIPTVLGYILYYLGLQQIEDLSKVPVLASLETAAAVVLGMALTGDVLHLPNFVGIALIIGSQWLIGKCRHQP</sequence>
<feature type="transmembrane region" description="Helical" evidence="6">
    <location>
        <begin position="67"/>
        <end position="89"/>
    </location>
</feature>
<dbReference type="InterPro" id="IPR037185">
    <property type="entry name" value="EmrE-like"/>
</dbReference>
<organism evidence="8 9">
    <name type="scientific">Megasphaera massiliensis</name>
    <dbReference type="NCBI Taxonomy" id="1232428"/>
    <lineage>
        <taxon>Bacteria</taxon>
        <taxon>Bacillati</taxon>
        <taxon>Bacillota</taxon>
        <taxon>Negativicutes</taxon>
        <taxon>Veillonellales</taxon>
        <taxon>Veillonellaceae</taxon>
        <taxon>Megasphaera</taxon>
    </lineage>
</organism>
<keyword evidence="5 6" id="KW-0472">Membrane</keyword>
<dbReference type="InterPro" id="IPR000620">
    <property type="entry name" value="EamA_dom"/>
</dbReference>
<gene>
    <name evidence="8" type="ORF">NE675_07545</name>
</gene>
<comment type="similarity">
    <text evidence="2">Belongs to the EamA transporter family.</text>
</comment>
<feature type="transmembrane region" description="Helical" evidence="6">
    <location>
        <begin position="95"/>
        <end position="117"/>
    </location>
</feature>
<dbReference type="InterPro" id="IPR050638">
    <property type="entry name" value="AA-Vitamin_Transporters"/>
</dbReference>
<dbReference type="Proteomes" id="UP001206692">
    <property type="component" value="Unassembled WGS sequence"/>
</dbReference>
<feature type="transmembrane region" description="Helical" evidence="6">
    <location>
        <begin position="214"/>
        <end position="233"/>
    </location>
</feature>
<feature type="transmembrane region" description="Helical" evidence="6">
    <location>
        <begin position="38"/>
        <end position="55"/>
    </location>
</feature>
<feature type="domain" description="EamA" evidence="7">
    <location>
        <begin position="9"/>
        <end position="140"/>
    </location>
</feature>
<dbReference type="EMBL" id="JANGEW010000013">
    <property type="protein sequence ID" value="MCQ5342874.1"/>
    <property type="molecule type" value="Genomic_DNA"/>
</dbReference>
<keyword evidence="9" id="KW-1185">Reference proteome</keyword>
<feature type="transmembrane region" description="Helical" evidence="6">
    <location>
        <begin position="269"/>
        <end position="287"/>
    </location>
</feature>
<feature type="transmembrane region" description="Helical" evidence="6">
    <location>
        <begin position="182"/>
        <end position="202"/>
    </location>
</feature>
<dbReference type="RefSeq" id="WP_062412188.1">
    <property type="nucleotide sequence ID" value="NZ_JAJCIO010000032.1"/>
</dbReference>
<dbReference type="PANTHER" id="PTHR32322:SF2">
    <property type="entry name" value="EAMA DOMAIN-CONTAINING PROTEIN"/>
    <property type="match status" value="1"/>
</dbReference>
<accession>A0ABT1SSU3</accession>
<feature type="domain" description="EamA" evidence="7">
    <location>
        <begin position="153"/>
        <end position="286"/>
    </location>
</feature>
<evidence type="ECO:0000256" key="6">
    <source>
        <dbReference type="SAM" id="Phobius"/>
    </source>
</evidence>
<evidence type="ECO:0000259" key="7">
    <source>
        <dbReference type="Pfam" id="PF00892"/>
    </source>
</evidence>
<comment type="subcellular location">
    <subcellularLocation>
        <location evidence="1">Membrane</location>
        <topology evidence="1">Multi-pass membrane protein</topology>
    </subcellularLocation>
</comment>